<evidence type="ECO:0000313" key="3">
    <source>
        <dbReference type="WBParaSite" id="Csp11.Scaffold629.g15775.t1"/>
    </source>
</evidence>
<feature type="transmembrane region" description="Helical" evidence="1">
    <location>
        <begin position="127"/>
        <end position="147"/>
    </location>
</feature>
<dbReference type="PANTHER" id="PTHR45907">
    <property type="entry name" value="SERPENTINE RECEPTOR, CLASS J"/>
    <property type="match status" value="1"/>
</dbReference>
<keyword evidence="2" id="KW-1185">Reference proteome</keyword>
<keyword evidence="1" id="KW-1133">Transmembrane helix</keyword>
<accession>A0A1I7U7Z4</accession>
<dbReference type="Pfam" id="PF10319">
    <property type="entry name" value="7TM_GPCR_Srj"/>
    <property type="match status" value="1"/>
</dbReference>
<dbReference type="PANTHER" id="PTHR45907:SF16">
    <property type="entry name" value="SERPENTINE RECEPTOR, CLASS J"/>
    <property type="match status" value="1"/>
</dbReference>
<reference evidence="3" key="1">
    <citation type="submission" date="2016-11" db="UniProtKB">
        <authorList>
            <consortium name="WormBaseParasite"/>
        </authorList>
    </citation>
    <scope>IDENTIFICATION</scope>
</reference>
<feature type="transmembrane region" description="Helical" evidence="1">
    <location>
        <begin position="6"/>
        <end position="30"/>
    </location>
</feature>
<keyword evidence="1" id="KW-0812">Transmembrane</keyword>
<proteinExistence type="predicted"/>
<evidence type="ECO:0000256" key="1">
    <source>
        <dbReference type="SAM" id="Phobius"/>
    </source>
</evidence>
<organism evidence="2 3">
    <name type="scientific">Caenorhabditis tropicalis</name>
    <dbReference type="NCBI Taxonomy" id="1561998"/>
    <lineage>
        <taxon>Eukaryota</taxon>
        <taxon>Metazoa</taxon>
        <taxon>Ecdysozoa</taxon>
        <taxon>Nematoda</taxon>
        <taxon>Chromadorea</taxon>
        <taxon>Rhabditida</taxon>
        <taxon>Rhabditina</taxon>
        <taxon>Rhabditomorpha</taxon>
        <taxon>Rhabditoidea</taxon>
        <taxon>Rhabditidae</taxon>
        <taxon>Peloderinae</taxon>
        <taxon>Caenorhabditis</taxon>
    </lineage>
</organism>
<feature type="transmembrane region" description="Helical" evidence="1">
    <location>
        <begin position="42"/>
        <end position="61"/>
    </location>
</feature>
<dbReference type="Proteomes" id="UP000095282">
    <property type="component" value="Unplaced"/>
</dbReference>
<evidence type="ECO:0000313" key="2">
    <source>
        <dbReference type="Proteomes" id="UP000095282"/>
    </source>
</evidence>
<dbReference type="AlphaFoldDB" id="A0A1I7U7Z4"/>
<feature type="transmembrane region" description="Helical" evidence="1">
    <location>
        <begin position="96"/>
        <end position="115"/>
    </location>
</feature>
<dbReference type="InterPro" id="IPR019423">
    <property type="entry name" value="7TM_GPCR_serpentine_rcpt_Srj"/>
</dbReference>
<dbReference type="STRING" id="1561998.A0A1I7U7Z4"/>
<name>A0A1I7U7Z4_9PELO</name>
<keyword evidence="1" id="KW-0472">Membrane</keyword>
<protein>
    <submittedName>
        <fullName evidence="3">Serpentine receptor class gamma</fullName>
    </submittedName>
</protein>
<sequence length="207" mass="24016">MHTNWILYYIPKVFSGFAFIVNPIFIYLIFSEKVNKFGNYRFLLLSFASFNLLFSFSTILVPIDIHSYRYCFFVFISDGWFVDSSPFGINLLSARCSLISGSYAVLLSHFIYRYLAIRNSFVVTQFHVLMTGAFLLFVAYFVTWDVVRISVNSDTKLFFQIAQNFVYSDDEAKNYIQKEFLDLFEANSSDVNEASDAVVFRAWVGVI</sequence>
<dbReference type="WBParaSite" id="Csp11.Scaffold629.g15775.t1">
    <property type="protein sequence ID" value="Csp11.Scaffold629.g15775.t1"/>
    <property type="gene ID" value="Csp11.Scaffold629.g15775"/>
</dbReference>